<dbReference type="Proteomes" id="UP000539953">
    <property type="component" value="Unassembled WGS sequence"/>
</dbReference>
<reference evidence="7 8" key="1">
    <citation type="submission" date="2020-08" db="EMBL/GenBank/DDBJ databases">
        <title>Genomic Encyclopedia of Type Strains, Phase IV (KMG-IV): sequencing the most valuable type-strain genomes for metagenomic binning, comparative biology and taxonomic classification.</title>
        <authorList>
            <person name="Goeker M."/>
        </authorList>
    </citation>
    <scope>NUCLEOTIDE SEQUENCE [LARGE SCALE GENOMIC DNA]</scope>
    <source>
        <strain evidence="7 8">DSM 25799</strain>
    </source>
</reference>
<accession>A0A7W8CVB4</accession>
<organism evidence="7 8">
    <name type="scientific">Catenisphaera adipataccumulans</name>
    <dbReference type="NCBI Taxonomy" id="700500"/>
    <lineage>
        <taxon>Bacteria</taxon>
        <taxon>Bacillati</taxon>
        <taxon>Bacillota</taxon>
        <taxon>Erysipelotrichia</taxon>
        <taxon>Erysipelotrichales</taxon>
        <taxon>Erysipelotrichaceae</taxon>
        <taxon>Catenisphaera</taxon>
    </lineage>
</organism>
<evidence type="ECO:0000256" key="4">
    <source>
        <dbReference type="RuleBase" id="RU362068"/>
    </source>
</evidence>
<dbReference type="EC" id="1.1.1.169" evidence="4"/>
<protein>
    <recommendedName>
        <fullName evidence="4">2-dehydropantoate 2-reductase</fullName>
        <ecNumber evidence="4">1.1.1.169</ecNumber>
    </recommendedName>
    <alternativeName>
        <fullName evidence="4">Ketopantoate reductase</fullName>
    </alternativeName>
</protein>
<comment type="pathway">
    <text evidence="4">Cofactor biosynthesis; (R)-pantothenate biosynthesis; (R)-pantoate from 3-methyl-2-oxobutanoate: step 2/2.</text>
</comment>
<evidence type="ECO:0000313" key="8">
    <source>
        <dbReference type="Proteomes" id="UP000539953"/>
    </source>
</evidence>
<comment type="function">
    <text evidence="4">Catalyzes the NADPH-dependent reduction of ketopantoate into pantoic acid.</text>
</comment>
<dbReference type="Gene3D" id="3.40.50.720">
    <property type="entry name" value="NAD(P)-binding Rossmann-like Domain"/>
    <property type="match status" value="1"/>
</dbReference>
<keyword evidence="8" id="KW-1185">Reference proteome</keyword>
<dbReference type="SUPFAM" id="SSF51735">
    <property type="entry name" value="NAD(P)-binding Rossmann-fold domains"/>
    <property type="match status" value="1"/>
</dbReference>
<dbReference type="InterPro" id="IPR036291">
    <property type="entry name" value="NAD(P)-bd_dom_sf"/>
</dbReference>
<keyword evidence="2 4" id="KW-0521">NADP</keyword>
<dbReference type="PANTHER" id="PTHR21708:SF26">
    <property type="entry name" value="2-DEHYDROPANTOATE 2-REDUCTASE"/>
    <property type="match status" value="1"/>
</dbReference>
<proteinExistence type="inferred from homology"/>
<keyword evidence="3 4" id="KW-0560">Oxidoreductase</keyword>
<dbReference type="InterPro" id="IPR008927">
    <property type="entry name" value="6-PGluconate_DH-like_C_sf"/>
</dbReference>
<dbReference type="Pfam" id="PF02558">
    <property type="entry name" value="ApbA"/>
    <property type="match status" value="1"/>
</dbReference>
<evidence type="ECO:0000313" key="7">
    <source>
        <dbReference type="EMBL" id="MBB5182292.1"/>
    </source>
</evidence>
<dbReference type="UniPathway" id="UPA00028">
    <property type="reaction ID" value="UER00004"/>
</dbReference>
<dbReference type="EMBL" id="JACHHK010000001">
    <property type="protein sequence ID" value="MBB5182292.1"/>
    <property type="molecule type" value="Genomic_DNA"/>
</dbReference>
<dbReference type="SUPFAM" id="SSF48179">
    <property type="entry name" value="6-phosphogluconate dehydrogenase C-terminal domain-like"/>
    <property type="match status" value="1"/>
</dbReference>
<dbReference type="GO" id="GO:0005737">
    <property type="term" value="C:cytoplasm"/>
    <property type="evidence" value="ECO:0007669"/>
    <property type="project" value="TreeGrafter"/>
</dbReference>
<keyword evidence="4" id="KW-0566">Pantothenate biosynthesis</keyword>
<dbReference type="GO" id="GO:0008677">
    <property type="term" value="F:2-dehydropantoate 2-reductase activity"/>
    <property type="evidence" value="ECO:0007669"/>
    <property type="project" value="UniProtKB-EC"/>
</dbReference>
<dbReference type="NCBIfam" id="TIGR00745">
    <property type="entry name" value="apbA_panE"/>
    <property type="match status" value="1"/>
</dbReference>
<dbReference type="PANTHER" id="PTHR21708">
    <property type="entry name" value="PROBABLE 2-DEHYDROPANTOATE 2-REDUCTASE"/>
    <property type="match status" value="1"/>
</dbReference>
<comment type="caution">
    <text evidence="7">The sequence shown here is derived from an EMBL/GenBank/DDBJ whole genome shotgun (WGS) entry which is preliminary data.</text>
</comment>
<evidence type="ECO:0000256" key="1">
    <source>
        <dbReference type="ARBA" id="ARBA00007870"/>
    </source>
</evidence>
<dbReference type="InterPro" id="IPR003710">
    <property type="entry name" value="ApbA"/>
</dbReference>
<dbReference type="InterPro" id="IPR013332">
    <property type="entry name" value="KPR_N"/>
</dbReference>
<dbReference type="GO" id="GO:0015940">
    <property type="term" value="P:pantothenate biosynthetic process"/>
    <property type="evidence" value="ECO:0007669"/>
    <property type="project" value="UniProtKB-UniPathway"/>
</dbReference>
<evidence type="ECO:0000256" key="3">
    <source>
        <dbReference type="ARBA" id="ARBA00023002"/>
    </source>
</evidence>
<sequence>MKYAILGAGGVGGCLAAYLQQAGKEVTLYARGAHLEVIRRSGLYVEQSTKPSFTAQVHAIPVGEETTNPDVIFVCVKGYSLAEVLPDLQRISTAKTIVIPILNIYGTGGRLQKELAADVLDGCVYIAGERTAPGRLLMKGDIFTVVFGHRDHTVNAALQTIADDLEDSGIHAVLSTQVQKDTYEKYTYISPAATCGLFYHATAGMMQKDGEIRETFKTLVKETEQLAAAMGIALDHDMVQKNLAILDSLAPEASTSMQRDIAQGRRSEIEGLVYEPVRLAEKFGITLPTYQKIADRIALKGQ</sequence>
<dbReference type="AlphaFoldDB" id="A0A7W8CVB4"/>
<dbReference type="Pfam" id="PF08546">
    <property type="entry name" value="ApbA_C"/>
    <property type="match status" value="1"/>
</dbReference>
<feature type="domain" description="Ketopantoate reductase C-terminal" evidence="6">
    <location>
        <begin position="178"/>
        <end position="298"/>
    </location>
</feature>
<evidence type="ECO:0000256" key="2">
    <source>
        <dbReference type="ARBA" id="ARBA00022857"/>
    </source>
</evidence>
<evidence type="ECO:0000259" key="5">
    <source>
        <dbReference type="Pfam" id="PF02558"/>
    </source>
</evidence>
<comment type="catalytic activity">
    <reaction evidence="4">
        <text>(R)-pantoate + NADP(+) = 2-dehydropantoate + NADPH + H(+)</text>
        <dbReference type="Rhea" id="RHEA:16233"/>
        <dbReference type="ChEBI" id="CHEBI:11561"/>
        <dbReference type="ChEBI" id="CHEBI:15378"/>
        <dbReference type="ChEBI" id="CHEBI:15980"/>
        <dbReference type="ChEBI" id="CHEBI:57783"/>
        <dbReference type="ChEBI" id="CHEBI:58349"/>
        <dbReference type="EC" id="1.1.1.169"/>
    </reaction>
</comment>
<dbReference type="InterPro" id="IPR013328">
    <property type="entry name" value="6PGD_dom2"/>
</dbReference>
<evidence type="ECO:0000259" key="6">
    <source>
        <dbReference type="Pfam" id="PF08546"/>
    </source>
</evidence>
<gene>
    <name evidence="7" type="ORF">HNQ47_000295</name>
</gene>
<dbReference type="InterPro" id="IPR013752">
    <property type="entry name" value="KPA_reductase"/>
</dbReference>
<dbReference type="InterPro" id="IPR051402">
    <property type="entry name" value="KPR-Related"/>
</dbReference>
<dbReference type="RefSeq" id="WP_183326821.1">
    <property type="nucleotide sequence ID" value="NZ_JACHHK010000001.1"/>
</dbReference>
<dbReference type="Gene3D" id="1.10.1040.10">
    <property type="entry name" value="N-(1-d-carboxylethyl)-l-norvaline Dehydrogenase, domain 2"/>
    <property type="match status" value="1"/>
</dbReference>
<comment type="similarity">
    <text evidence="1 4">Belongs to the ketopantoate reductase family.</text>
</comment>
<feature type="domain" description="Ketopantoate reductase N-terminal" evidence="5">
    <location>
        <begin position="3"/>
        <end position="150"/>
    </location>
</feature>
<name>A0A7W8CVB4_9FIRM</name>